<keyword evidence="1" id="KW-0808">Transferase</keyword>
<comment type="catalytic activity">
    <reaction evidence="1">
        <text>adenylyl-molybdopterin + molybdate = Mo-molybdopterin + AMP + H(+)</text>
        <dbReference type="Rhea" id="RHEA:35047"/>
        <dbReference type="ChEBI" id="CHEBI:15378"/>
        <dbReference type="ChEBI" id="CHEBI:36264"/>
        <dbReference type="ChEBI" id="CHEBI:62727"/>
        <dbReference type="ChEBI" id="CHEBI:71302"/>
        <dbReference type="ChEBI" id="CHEBI:456215"/>
    </reaction>
</comment>
<dbReference type="AlphaFoldDB" id="A0A820UGN5"/>
<dbReference type="Proteomes" id="UP000663825">
    <property type="component" value="Unassembled WGS sequence"/>
</dbReference>
<keyword evidence="1" id="KW-0501">Molybdenum cofactor biosynthesis</keyword>
<dbReference type="InterPro" id="IPR038987">
    <property type="entry name" value="MoeA-like"/>
</dbReference>
<comment type="cofactor">
    <cofactor evidence="1">
        <name>Mg(2+)</name>
        <dbReference type="ChEBI" id="CHEBI:18420"/>
    </cofactor>
</comment>
<dbReference type="GO" id="GO:0007529">
    <property type="term" value="P:establishment of synaptic specificity at neuromuscular junction"/>
    <property type="evidence" value="ECO:0007669"/>
    <property type="project" value="TreeGrafter"/>
</dbReference>
<keyword evidence="1" id="KW-0479">Metal-binding</keyword>
<dbReference type="EMBL" id="CAJOBP010006176">
    <property type="protein sequence ID" value="CAF4486864.1"/>
    <property type="molecule type" value="Genomic_DNA"/>
</dbReference>
<dbReference type="PANTHER" id="PTHR10192:SF5">
    <property type="entry name" value="GEPHYRIN"/>
    <property type="match status" value="1"/>
</dbReference>
<protein>
    <submittedName>
        <fullName evidence="3">Uncharacterized protein</fullName>
    </submittedName>
</protein>
<dbReference type="GO" id="GO:0005524">
    <property type="term" value="F:ATP binding"/>
    <property type="evidence" value="ECO:0007669"/>
    <property type="project" value="UniProtKB-UniRule"/>
</dbReference>
<dbReference type="GO" id="GO:0030425">
    <property type="term" value="C:dendrite"/>
    <property type="evidence" value="ECO:0007669"/>
    <property type="project" value="TreeGrafter"/>
</dbReference>
<dbReference type="GO" id="GO:0061599">
    <property type="term" value="F:molybdopterin molybdotransferase activity"/>
    <property type="evidence" value="ECO:0007669"/>
    <property type="project" value="UniProtKB-UniRule"/>
</dbReference>
<organism evidence="3 4">
    <name type="scientific">Rotaria socialis</name>
    <dbReference type="NCBI Taxonomy" id="392032"/>
    <lineage>
        <taxon>Eukaryota</taxon>
        <taxon>Metazoa</taxon>
        <taxon>Spiralia</taxon>
        <taxon>Gnathifera</taxon>
        <taxon>Rotifera</taxon>
        <taxon>Eurotatoria</taxon>
        <taxon>Bdelloidea</taxon>
        <taxon>Philodinida</taxon>
        <taxon>Philodinidae</taxon>
        <taxon>Rotaria</taxon>
    </lineage>
</organism>
<dbReference type="InterPro" id="IPR036135">
    <property type="entry name" value="MoeA_linker/N_sf"/>
</dbReference>
<keyword evidence="1" id="KW-0500">Molybdenum</keyword>
<dbReference type="GO" id="GO:0099634">
    <property type="term" value="C:postsynaptic specialization membrane"/>
    <property type="evidence" value="ECO:0007669"/>
    <property type="project" value="GOC"/>
</dbReference>
<comment type="pathway">
    <text evidence="1">Cofactor biosynthesis; molybdopterin biosynthesis.</text>
</comment>
<comment type="function">
    <text evidence="1">Catalyzes two steps in the biosynthesis of the molybdenum cofactor. In the first step, molybdopterin is adenylated. Subsequently, molybdate is inserted into adenylated molybdopterin and AMP is released.</text>
</comment>
<dbReference type="OrthoDB" id="4349954at2759"/>
<dbReference type="GO" id="GO:0046872">
    <property type="term" value="F:metal ion binding"/>
    <property type="evidence" value="ECO:0007669"/>
    <property type="project" value="UniProtKB-UniRule"/>
</dbReference>
<evidence type="ECO:0000313" key="2">
    <source>
        <dbReference type="EMBL" id="CAF3310307.1"/>
    </source>
</evidence>
<keyword evidence="4" id="KW-1185">Reference proteome</keyword>
<dbReference type="GO" id="GO:0061598">
    <property type="term" value="F:molybdopterin adenylyltransferase activity"/>
    <property type="evidence" value="ECO:0007669"/>
    <property type="project" value="UniProtKB-UniRule"/>
</dbReference>
<comment type="caution">
    <text evidence="3">The sequence shown here is derived from an EMBL/GenBank/DDBJ whole genome shotgun (WGS) entry which is preliminary data.</text>
</comment>
<comment type="similarity">
    <text evidence="1">Belongs to the MoeA family.</text>
</comment>
<dbReference type="Gene3D" id="2.40.340.10">
    <property type="entry name" value="MoeA, C-terminal, domain IV"/>
    <property type="match status" value="1"/>
</dbReference>
<dbReference type="InterPro" id="IPR036688">
    <property type="entry name" value="MoeA_C_domain_IV_sf"/>
</dbReference>
<gene>
    <name evidence="2" type="ORF">TIS948_LOCUS19220</name>
    <name evidence="3" type="ORF">UJA718_LOCUS25355</name>
</gene>
<reference evidence="3" key="1">
    <citation type="submission" date="2021-02" db="EMBL/GenBank/DDBJ databases">
        <authorList>
            <person name="Nowell W R."/>
        </authorList>
    </citation>
    <scope>NUCLEOTIDE SEQUENCE</scope>
</reference>
<sequence length="177" mass="20352">MEGQCLGAKLPDTANVAIQIEDIQVHEQHATKQNGLKDKSIRIISKCSLNQEILGSNVPLKRADLDLLATVGPRTVHVYDKLRVVVLSTDSKEIHDSNEIMLMRVLKYTTYYLLSLWHYIETSAIQTLQSYYPIIHVQLNQPIDYLDPRPEYIRVIIEWSTKSSISSSTHYFSRYSM</sequence>
<proteinExistence type="inferred from homology"/>
<keyword evidence="1" id="KW-0460">Magnesium</keyword>
<dbReference type="PANTHER" id="PTHR10192">
    <property type="entry name" value="MOLYBDOPTERIN BIOSYNTHESIS PROTEIN"/>
    <property type="match status" value="1"/>
</dbReference>
<evidence type="ECO:0000313" key="3">
    <source>
        <dbReference type="EMBL" id="CAF4486864.1"/>
    </source>
</evidence>
<dbReference type="GO" id="GO:0072579">
    <property type="term" value="P:glycine receptor clustering"/>
    <property type="evidence" value="ECO:0007669"/>
    <property type="project" value="TreeGrafter"/>
</dbReference>
<comment type="catalytic activity">
    <reaction evidence="1">
        <text>molybdopterin + ATP + H(+) = adenylyl-molybdopterin + diphosphate</text>
        <dbReference type="Rhea" id="RHEA:31331"/>
        <dbReference type="ChEBI" id="CHEBI:15378"/>
        <dbReference type="ChEBI" id="CHEBI:30616"/>
        <dbReference type="ChEBI" id="CHEBI:33019"/>
        <dbReference type="ChEBI" id="CHEBI:58698"/>
        <dbReference type="ChEBI" id="CHEBI:62727"/>
    </reaction>
</comment>
<dbReference type="UniPathway" id="UPA00344"/>
<dbReference type="GO" id="GO:0006777">
    <property type="term" value="P:Mo-molybdopterin cofactor biosynthetic process"/>
    <property type="evidence" value="ECO:0007669"/>
    <property type="project" value="UniProtKB-UniRule"/>
</dbReference>
<evidence type="ECO:0000256" key="1">
    <source>
        <dbReference type="RuleBase" id="RU365090"/>
    </source>
</evidence>
<dbReference type="EMBL" id="CAJNXB010003353">
    <property type="protein sequence ID" value="CAF3310307.1"/>
    <property type="molecule type" value="Genomic_DNA"/>
</dbReference>
<dbReference type="GO" id="GO:0098970">
    <property type="term" value="P:postsynaptic neurotransmitter receptor diffusion trapping"/>
    <property type="evidence" value="ECO:0007669"/>
    <property type="project" value="TreeGrafter"/>
</dbReference>
<dbReference type="GO" id="GO:0005829">
    <property type="term" value="C:cytosol"/>
    <property type="evidence" value="ECO:0007669"/>
    <property type="project" value="TreeGrafter"/>
</dbReference>
<name>A0A820UGN5_9BILA</name>
<dbReference type="Proteomes" id="UP000663873">
    <property type="component" value="Unassembled WGS sequence"/>
</dbReference>
<dbReference type="SUPFAM" id="SSF63882">
    <property type="entry name" value="MoeA N-terminal region -like"/>
    <property type="match status" value="1"/>
</dbReference>
<evidence type="ECO:0000313" key="4">
    <source>
        <dbReference type="Proteomes" id="UP000663873"/>
    </source>
</evidence>
<accession>A0A820UGN5</accession>
<dbReference type="GO" id="GO:0097112">
    <property type="term" value="P:gamma-aminobutyric acid receptor clustering"/>
    <property type="evidence" value="ECO:0007669"/>
    <property type="project" value="TreeGrafter"/>
</dbReference>